<keyword evidence="2 7" id="KW-0378">Hydrolase</keyword>
<keyword evidence="4" id="KW-0119">Carbohydrate metabolism</keyword>
<reference evidence="10" key="2">
    <citation type="submission" date="2019-06" db="EMBL/GenBank/DDBJ databases">
        <title>Genomics analysis of Aphanomyces spp. identifies a new class of oomycete effector associated with host adaptation.</title>
        <authorList>
            <person name="Gaulin E."/>
        </authorList>
    </citation>
    <scope>NUCLEOTIDE SEQUENCE</scope>
    <source>
        <strain evidence="10">CBS 578.67</strain>
    </source>
</reference>
<evidence type="ECO:0000256" key="5">
    <source>
        <dbReference type="ARBA" id="ARBA00023295"/>
    </source>
</evidence>
<keyword evidence="5 7" id="KW-0326">Glycosidase</keyword>
<dbReference type="OrthoDB" id="442731at2759"/>
<evidence type="ECO:0000256" key="3">
    <source>
        <dbReference type="ARBA" id="ARBA00023001"/>
    </source>
</evidence>
<dbReference type="PANTHER" id="PTHR35923:SF2">
    <property type="entry name" value="ENDOGLUCANASE"/>
    <property type="match status" value="1"/>
</dbReference>
<comment type="similarity">
    <text evidence="1 7">Belongs to the glycosyl hydrolase 5 (cellulase A) family.</text>
</comment>
<keyword evidence="12" id="KW-1185">Reference proteome</keyword>
<sequence>MASATPSTQQPPRADACFYTFSNTNEPRLSERPTDVRDSSFQFRDIKAMPDGDATHTSYRKFKGRIRTWPGMLLVLVLVAGATVGIVYYAKQSRDASLARQIEALKAEAARKSIRDGTVNPTTTNLDGKSVDELLEIARGPKEYPPTKCQLPNYESRDGQIWAVAANGTAIPISMKGINWSGLETEDQAPEGLWDSDESGTTITNLVDLLAKHKFNSVRLPVTVWNILDNSPLPKAVINRNTNRALDLTNHMSLIQTVTKALAFRGISVMFSMHRLKYNENGGLWYSPTTTVEQFMTSIDKLTAALCSNDYWNVLGIDLKNEPADATWGTGGPDDFKLGAEAIAARMLKGCPKWLAFVEGVYKGGPHSVTVDGKKFSYGDWYGGALQNAKTAPIQLQAPHKVVYAPHYYTPAVYPQAYFYDNVVVAPDGSYAQYDEVSDTALQARVDATMHDMFGFLLDGTKGPAVVLGEFGGLYTKDAHAGKTTQRCTIATMKSMLKNGYAGGYLWTINPNSRYDFNPASKKIEVKEGLMNDDWRSVNEPFLKALEVLDTLPNLQPMPCFPVKQV</sequence>
<feature type="domain" description="Glycoside hydrolase family 5" evidence="9">
    <location>
        <begin position="176"/>
        <end position="512"/>
    </location>
</feature>
<dbReference type="EMBL" id="VJMH01005403">
    <property type="protein sequence ID" value="KAF0696411.1"/>
    <property type="molecule type" value="Genomic_DNA"/>
</dbReference>
<evidence type="ECO:0000313" key="12">
    <source>
        <dbReference type="Proteomes" id="UP000332933"/>
    </source>
</evidence>
<keyword evidence="3" id="KW-0136">Cellulose degradation</keyword>
<evidence type="ECO:0000259" key="9">
    <source>
        <dbReference type="Pfam" id="PF00150"/>
    </source>
</evidence>
<dbReference type="Pfam" id="PF00150">
    <property type="entry name" value="Cellulase"/>
    <property type="match status" value="1"/>
</dbReference>
<keyword evidence="8" id="KW-1133">Transmembrane helix</keyword>
<evidence type="ECO:0000256" key="8">
    <source>
        <dbReference type="SAM" id="Phobius"/>
    </source>
</evidence>
<evidence type="ECO:0000256" key="7">
    <source>
        <dbReference type="RuleBase" id="RU361153"/>
    </source>
</evidence>
<evidence type="ECO:0000256" key="2">
    <source>
        <dbReference type="ARBA" id="ARBA00022801"/>
    </source>
</evidence>
<dbReference type="PANTHER" id="PTHR35923">
    <property type="entry name" value="MAJOR EXTRACELLULAR ENDOGLUCANASE"/>
    <property type="match status" value="1"/>
</dbReference>
<accession>A0A485KWK2</accession>
<dbReference type="GO" id="GO:0030245">
    <property type="term" value="P:cellulose catabolic process"/>
    <property type="evidence" value="ECO:0007669"/>
    <property type="project" value="UniProtKB-KW"/>
</dbReference>
<evidence type="ECO:0000313" key="11">
    <source>
        <dbReference type="EMBL" id="VFT89676.1"/>
    </source>
</evidence>
<organism evidence="11 12">
    <name type="scientific">Aphanomyces stellatus</name>
    <dbReference type="NCBI Taxonomy" id="120398"/>
    <lineage>
        <taxon>Eukaryota</taxon>
        <taxon>Sar</taxon>
        <taxon>Stramenopiles</taxon>
        <taxon>Oomycota</taxon>
        <taxon>Saprolegniomycetes</taxon>
        <taxon>Saprolegniales</taxon>
        <taxon>Verrucalvaceae</taxon>
        <taxon>Aphanomyces</taxon>
    </lineage>
</organism>
<dbReference type="EMBL" id="CAADRA010005424">
    <property type="protein sequence ID" value="VFT89676.1"/>
    <property type="molecule type" value="Genomic_DNA"/>
</dbReference>
<gene>
    <name evidence="11" type="primary">Aste57867_12829</name>
    <name evidence="10" type="ORF">As57867_012781</name>
    <name evidence="11" type="ORF">ASTE57867_12829</name>
</gene>
<evidence type="ECO:0000256" key="4">
    <source>
        <dbReference type="ARBA" id="ARBA00023277"/>
    </source>
</evidence>
<protein>
    <submittedName>
        <fullName evidence="11">Aste57867_12829 protein</fullName>
    </submittedName>
</protein>
<dbReference type="Gene3D" id="3.20.20.80">
    <property type="entry name" value="Glycosidases"/>
    <property type="match status" value="1"/>
</dbReference>
<evidence type="ECO:0000256" key="6">
    <source>
        <dbReference type="ARBA" id="ARBA00023326"/>
    </source>
</evidence>
<keyword evidence="8" id="KW-0472">Membrane</keyword>
<dbReference type="Proteomes" id="UP000332933">
    <property type="component" value="Unassembled WGS sequence"/>
</dbReference>
<dbReference type="GO" id="GO:0004553">
    <property type="term" value="F:hydrolase activity, hydrolyzing O-glycosyl compounds"/>
    <property type="evidence" value="ECO:0007669"/>
    <property type="project" value="InterPro"/>
</dbReference>
<keyword evidence="8" id="KW-0812">Transmembrane</keyword>
<name>A0A485KWK2_9STRA</name>
<dbReference type="AlphaFoldDB" id="A0A485KWK2"/>
<proteinExistence type="inferred from homology"/>
<reference evidence="11 12" key="1">
    <citation type="submission" date="2019-03" db="EMBL/GenBank/DDBJ databases">
        <authorList>
            <person name="Gaulin E."/>
            <person name="Dumas B."/>
        </authorList>
    </citation>
    <scope>NUCLEOTIDE SEQUENCE [LARGE SCALE GENOMIC DNA]</scope>
    <source>
        <strain evidence="11">CBS 568.67</strain>
    </source>
</reference>
<evidence type="ECO:0000313" key="10">
    <source>
        <dbReference type="EMBL" id="KAF0696411.1"/>
    </source>
</evidence>
<feature type="transmembrane region" description="Helical" evidence="8">
    <location>
        <begin position="69"/>
        <end position="90"/>
    </location>
</feature>
<keyword evidence="6" id="KW-0624">Polysaccharide degradation</keyword>
<dbReference type="InterPro" id="IPR017853">
    <property type="entry name" value="GH"/>
</dbReference>
<evidence type="ECO:0000256" key="1">
    <source>
        <dbReference type="ARBA" id="ARBA00005641"/>
    </source>
</evidence>
<dbReference type="InterPro" id="IPR001547">
    <property type="entry name" value="Glyco_hydro_5"/>
</dbReference>
<dbReference type="SUPFAM" id="SSF51445">
    <property type="entry name" value="(Trans)glycosidases"/>
    <property type="match status" value="1"/>
</dbReference>